<evidence type="ECO:0000259" key="3">
    <source>
        <dbReference type="PROSITE" id="PS50838"/>
    </source>
</evidence>
<dbReference type="Proteomes" id="UP000694407">
    <property type="component" value="Unplaced"/>
</dbReference>
<dbReference type="InterPro" id="IPR041899">
    <property type="entry name" value="MAGE_WH2"/>
</dbReference>
<feature type="region of interest" description="Disordered" evidence="2">
    <location>
        <begin position="46"/>
        <end position="71"/>
    </location>
</feature>
<dbReference type="Ensembl" id="ENSMMMT00000012202.1">
    <property type="protein sequence ID" value="ENSMMMP00000010699.1"/>
    <property type="gene ID" value="ENSMMMG00000009529.1"/>
</dbReference>
<name>A0A8C5Z9F5_MARMA</name>
<sequence length="297" mass="33638">MSIDVVVSLQYPDFKFFSYIPRSRITWLNGVTIPSFLRNHHTALQSTGAQERMPGSSQAAASPESSRSDPLTRKASLLVQILLEKYETKEPITQADMLKVVNKKYKEYFPEILRRTSEHVELVFGLELKEVDPNSHSYILISKLGGFPKTYLLMRLLGVIFMKGNRATEAQIWEFLNVFGIYAGRKHLIFGEPRKLITKDLVDPPSFEFLWGLRAHAETSKMKVLEVLAKINDTNPNAFPNLYEEALRDEEEKTGEKAMGRVGAPARARAVSKTLPHRPSHINLGLRSSVHLCLKSS</sequence>
<feature type="compositionally biased region" description="Polar residues" evidence="2">
    <location>
        <begin position="46"/>
        <end position="65"/>
    </location>
</feature>
<dbReference type="FunFam" id="1.10.10.1210:FF:000001">
    <property type="entry name" value="melanoma-associated antigen D1"/>
    <property type="match status" value="1"/>
</dbReference>
<dbReference type="InterPro" id="IPR041898">
    <property type="entry name" value="MAGE_WH1"/>
</dbReference>
<dbReference type="Gene3D" id="1.10.10.1200">
    <property type="entry name" value="MAGE homology domain, winged helix WH1 motif"/>
    <property type="match status" value="1"/>
</dbReference>
<dbReference type="GO" id="GO:0000122">
    <property type="term" value="P:negative regulation of transcription by RNA polymerase II"/>
    <property type="evidence" value="ECO:0007669"/>
    <property type="project" value="TreeGrafter"/>
</dbReference>
<feature type="domain" description="MAGE" evidence="3">
    <location>
        <begin position="71"/>
        <end position="246"/>
    </location>
</feature>
<dbReference type="SMART" id="SM01373">
    <property type="entry name" value="MAGE"/>
    <property type="match status" value="1"/>
</dbReference>
<reference evidence="4" key="2">
    <citation type="submission" date="2025-09" db="UniProtKB">
        <authorList>
            <consortium name="Ensembl"/>
        </authorList>
    </citation>
    <scope>IDENTIFICATION</scope>
</reference>
<dbReference type="Gene3D" id="1.10.10.1210">
    <property type="entry name" value="MAGE homology domain, winged helix WH2 motif"/>
    <property type="match status" value="1"/>
</dbReference>
<dbReference type="FunFam" id="1.10.10.1200:FF:000007">
    <property type="entry name" value="Melanoma-associated antigen C2"/>
    <property type="match status" value="1"/>
</dbReference>
<evidence type="ECO:0000313" key="4">
    <source>
        <dbReference type="Ensembl" id="ENSMMMP00000010699.1"/>
    </source>
</evidence>
<keyword evidence="1" id="KW-0825">Tumor antigen</keyword>
<dbReference type="GO" id="GO:0005634">
    <property type="term" value="C:nucleus"/>
    <property type="evidence" value="ECO:0007669"/>
    <property type="project" value="TreeGrafter"/>
</dbReference>
<evidence type="ECO:0000313" key="5">
    <source>
        <dbReference type="Proteomes" id="UP000694407"/>
    </source>
</evidence>
<dbReference type="PROSITE" id="PS50838">
    <property type="entry name" value="MAGE"/>
    <property type="match status" value="1"/>
</dbReference>
<evidence type="ECO:0000256" key="2">
    <source>
        <dbReference type="SAM" id="MobiDB-lite"/>
    </source>
</evidence>
<dbReference type="GeneTree" id="ENSGT00940000159951"/>
<dbReference type="InterPro" id="IPR002190">
    <property type="entry name" value="MHD_dom"/>
</dbReference>
<evidence type="ECO:0000256" key="1">
    <source>
        <dbReference type="ARBA" id="ARBA00084104"/>
    </source>
</evidence>
<organism evidence="4 5">
    <name type="scientific">Marmota marmota marmota</name>
    <name type="common">Alpine marmot</name>
    <dbReference type="NCBI Taxonomy" id="9994"/>
    <lineage>
        <taxon>Eukaryota</taxon>
        <taxon>Metazoa</taxon>
        <taxon>Chordata</taxon>
        <taxon>Craniata</taxon>
        <taxon>Vertebrata</taxon>
        <taxon>Euteleostomi</taxon>
        <taxon>Mammalia</taxon>
        <taxon>Eutheria</taxon>
        <taxon>Euarchontoglires</taxon>
        <taxon>Glires</taxon>
        <taxon>Rodentia</taxon>
        <taxon>Sciuromorpha</taxon>
        <taxon>Sciuridae</taxon>
        <taxon>Xerinae</taxon>
        <taxon>Marmotini</taxon>
        <taxon>Marmota</taxon>
    </lineage>
</organism>
<dbReference type="AlphaFoldDB" id="A0A8C5Z9F5"/>
<dbReference type="PANTHER" id="PTHR11736">
    <property type="entry name" value="MELANOMA-ASSOCIATED ANTIGEN MAGE ANTIGEN"/>
    <property type="match status" value="1"/>
</dbReference>
<reference evidence="4" key="1">
    <citation type="submission" date="2025-08" db="UniProtKB">
        <authorList>
            <consortium name="Ensembl"/>
        </authorList>
    </citation>
    <scope>IDENTIFICATION</scope>
</reference>
<dbReference type="PANTHER" id="PTHR11736:SF67">
    <property type="entry name" value="MELANOMA-ASSOCIATED ANTIGEN B6B"/>
    <property type="match status" value="1"/>
</dbReference>
<proteinExistence type="predicted"/>
<accession>A0A8C5Z9F5</accession>
<dbReference type="InterPro" id="IPR037445">
    <property type="entry name" value="MAGE"/>
</dbReference>
<keyword evidence="5" id="KW-1185">Reference proteome</keyword>
<protein>
    <recommendedName>
        <fullName evidence="3">MAGE domain-containing protein</fullName>
    </recommendedName>
</protein>